<dbReference type="Pfam" id="PF15419">
    <property type="entry name" value="LNP1"/>
    <property type="match status" value="1"/>
</dbReference>
<reference evidence="9" key="1">
    <citation type="submission" date="2025-08" db="UniProtKB">
        <authorList>
            <consortium name="RefSeq"/>
        </authorList>
    </citation>
    <scope>IDENTIFICATION</scope>
</reference>
<keyword evidence="3 7" id="KW-0812">Transmembrane</keyword>
<evidence type="ECO:0000313" key="8">
    <source>
        <dbReference type="Proteomes" id="UP001652624"/>
    </source>
</evidence>
<feature type="transmembrane region" description="Helical" evidence="7">
    <location>
        <begin position="190"/>
        <end position="209"/>
    </location>
</feature>
<protein>
    <submittedName>
        <fullName evidence="9">Transmembrane protein 45A isoform X1</fullName>
    </submittedName>
</protein>
<dbReference type="InterPro" id="IPR029280">
    <property type="entry name" value="LNP1"/>
</dbReference>
<organism evidence="8 9">
    <name type="scientific">Erinaceus europaeus</name>
    <name type="common">Western European hedgehog</name>
    <dbReference type="NCBI Taxonomy" id="9365"/>
    <lineage>
        <taxon>Eukaryota</taxon>
        <taxon>Metazoa</taxon>
        <taxon>Chordata</taxon>
        <taxon>Craniata</taxon>
        <taxon>Vertebrata</taxon>
        <taxon>Euteleostomi</taxon>
        <taxon>Mammalia</taxon>
        <taxon>Eutheria</taxon>
        <taxon>Laurasiatheria</taxon>
        <taxon>Eulipotyphla</taxon>
        <taxon>Erinaceidae</taxon>
        <taxon>Erinaceinae</taxon>
        <taxon>Erinaceus</taxon>
    </lineage>
</organism>
<gene>
    <name evidence="9" type="primary">LOC103128200</name>
</gene>
<feature type="transmembrane region" description="Helical" evidence="7">
    <location>
        <begin position="361"/>
        <end position="390"/>
    </location>
</feature>
<feature type="transmembrane region" description="Helical" evidence="7">
    <location>
        <begin position="293"/>
        <end position="315"/>
    </location>
</feature>
<sequence>MEPRDDDDDDDVSFAKWMSSYWGHGWIEESDRRLRDRHRSGSQESGFRKTSLPCSFPVHPRITPSDSHPRRRSHGDPGFRCCSHLRGDRKCSGDRLFQNSLESEGRPLPTHCVTQALSESCERPVHLRTKRSVSLHVFVLVDMGSFRGHAIPGTFFIVMGMWWSTKNFLKYACRKHKRASYVGSKALFQRIEISEGIIIILMALTGMLGEQFTTGGPRFTLYDYKESRWTQLTSWHHWTMYFFFGLLGTTNILCYTVSSLPASLTKLMLSNALFVEAFIFYNHTHGREMLDIFVHQLLFLVILLAAVVAFMQLFVRTHIVTLDLLLSSLVLFQGTWFWQVGFVLYPPRGGPAWNQMEHENIMFLSICFCWHYAVSLVITGVDYIFVTWLVKTRLKRIFPSEVGLLKHVDRDQESEEEM</sequence>
<accession>A0ABM3VV27</accession>
<feature type="region of interest" description="Disordered" evidence="6">
    <location>
        <begin position="37"/>
        <end position="76"/>
    </location>
</feature>
<keyword evidence="5 7" id="KW-0472">Membrane</keyword>
<evidence type="ECO:0000256" key="7">
    <source>
        <dbReference type="SAM" id="Phobius"/>
    </source>
</evidence>
<evidence type="ECO:0000256" key="1">
    <source>
        <dbReference type="ARBA" id="ARBA00004141"/>
    </source>
</evidence>
<evidence type="ECO:0000256" key="4">
    <source>
        <dbReference type="ARBA" id="ARBA00022989"/>
    </source>
</evidence>
<feature type="transmembrane region" description="Helical" evidence="7">
    <location>
        <begin position="238"/>
        <end position="257"/>
    </location>
</feature>
<comment type="similarity">
    <text evidence="2">Belongs to the TMEM45 family.</text>
</comment>
<dbReference type="Proteomes" id="UP001652624">
    <property type="component" value="Chromosome 14"/>
</dbReference>
<keyword evidence="8" id="KW-1185">Reference proteome</keyword>
<dbReference type="PANTHER" id="PTHR16007">
    <property type="entry name" value="EPIDIDYMAL MEMBRANE PROTEIN E9-RELATED"/>
    <property type="match status" value="1"/>
</dbReference>
<name>A0ABM3VV27_ERIEU</name>
<feature type="transmembrane region" description="Helical" evidence="7">
    <location>
        <begin position="322"/>
        <end position="341"/>
    </location>
</feature>
<evidence type="ECO:0000256" key="2">
    <source>
        <dbReference type="ARBA" id="ARBA00006948"/>
    </source>
</evidence>
<evidence type="ECO:0000256" key="6">
    <source>
        <dbReference type="SAM" id="MobiDB-lite"/>
    </source>
</evidence>
<keyword evidence="4 7" id="KW-1133">Transmembrane helix</keyword>
<evidence type="ECO:0000256" key="3">
    <source>
        <dbReference type="ARBA" id="ARBA00022692"/>
    </source>
</evidence>
<dbReference type="GeneID" id="103128200"/>
<dbReference type="InterPro" id="IPR006904">
    <property type="entry name" value="DUF716"/>
</dbReference>
<dbReference type="PANTHER" id="PTHR16007:SF21">
    <property type="entry name" value="TRANSMEMBRANE PROTEIN 45A"/>
    <property type="match status" value="1"/>
</dbReference>
<dbReference type="Pfam" id="PF04819">
    <property type="entry name" value="DUF716"/>
    <property type="match status" value="1"/>
</dbReference>
<dbReference type="InterPro" id="IPR042127">
    <property type="entry name" value="TMEM45"/>
</dbReference>
<feature type="transmembrane region" description="Helical" evidence="7">
    <location>
        <begin position="150"/>
        <end position="169"/>
    </location>
</feature>
<proteinExistence type="inferred from homology"/>
<evidence type="ECO:0000256" key="5">
    <source>
        <dbReference type="ARBA" id="ARBA00023136"/>
    </source>
</evidence>
<evidence type="ECO:0000313" key="9">
    <source>
        <dbReference type="RefSeq" id="XP_060028184.1"/>
    </source>
</evidence>
<dbReference type="RefSeq" id="XP_060028184.1">
    <property type="nucleotide sequence ID" value="XM_060172201.1"/>
</dbReference>
<comment type="subcellular location">
    <subcellularLocation>
        <location evidence="1">Membrane</location>
        <topology evidence="1">Multi-pass membrane protein</topology>
    </subcellularLocation>
</comment>